<evidence type="ECO:0000256" key="1">
    <source>
        <dbReference type="ARBA" id="ARBA00022490"/>
    </source>
</evidence>
<comment type="caution">
    <text evidence="15">The sequence shown here is derived from an EMBL/GenBank/DDBJ whole genome shotgun (WGS) entry which is preliminary data.</text>
</comment>
<protein>
    <recommendedName>
        <fullName evidence="10 11">UDP-N-acetylmuramoyl-tripeptide--D-alanyl-D-alanine ligase</fullName>
        <ecNumber evidence="10 11">6.3.2.10</ecNumber>
    </recommendedName>
    <alternativeName>
        <fullName evidence="10">D-alanyl-D-alanine-adding enzyme</fullName>
    </alternativeName>
</protein>
<dbReference type="GO" id="GO:0005737">
    <property type="term" value="C:cytoplasm"/>
    <property type="evidence" value="ECO:0007669"/>
    <property type="project" value="UniProtKB-SubCell"/>
</dbReference>
<dbReference type="InterPro" id="IPR000713">
    <property type="entry name" value="Mur_ligase_N"/>
</dbReference>
<comment type="similarity">
    <text evidence="10">Belongs to the MurCDEF family. MurF subfamily.</text>
</comment>
<keyword evidence="9 10" id="KW-0961">Cell wall biogenesis/degradation</keyword>
<dbReference type="GO" id="GO:0009252">
    <property type="term" value="P:peptidoglycan biosynthetic process"/>
    <property type="evidence" value="ECO:0007669"/>
    <property type="project" value="UniProtKB-UniRule"/>
</dbReference>
<evidence type="ECO:0000256" key="6">
    <source>
        <dbReference type="ARBA" id="ARBA00022960"/>
    </source>
</evidence>
<evidence type="ECO:0000259" key="12">
    <source>
        <dbReference type="Pfam" id="PF01225"/>
    </source>
</evidence>
<comment type="catalytic activity">
    <reaction evidence="10 11">
        <text>D-alanyl-D-alanine + UDP-N-acetyl-alpha-D-muramoyl-L-alanyl-gamma-D-glutamyl-meso-2,6-diaminopimelate + ATP = UDP-N-acetyl-alpha-D-muramoyl-L-alanyl-gamma-D-glutamyl-meso-2,6-diaminopimeloyl-D-alanyl-D-alanine + ADP + phosphate + H(+)</text>
        <dbReference type="Rhea" id="RHEA:28374"/>
        <dbReference type="ChEBI" id="CHEBI:15378"/>
        <dbReference type="ChEBI" id="CHEBI:30616"/>
        <dbReference type="ChEBI" id="CHEBI:43474"/>
        <dbReference type="ChEBI" id="CHEBI:57822"/>
        <dbReference type="ChEBI" id="CHEBI:61386"/>
        <dbReference type="ChEBI" id="CHEBI:83905"/>
        <dbReference type="ChEBI" id="CHEBI:456216"/>
        <dbReference type="EC" id="6.3.2.10"/>
    </reaction>
</comment>
<dbReference type="GO" id="GO:0051301">
    <property type="term" value="P:cell division"/>
    <property type="evidence" value="ECO:0007669"/>
    <property type="project" value="UniProtKB-KW"/>
</dbReference>
<dbReference type="SUPFAM" id="SSF53623">
    <property type="entry name" value="MurD-like peptide ligases, catalytic domain"/>
    <property type="match status" value="1"/>
</dbReference>
<dbReference type="InterPro" id="IPR005863">
    <property type="entry name" value="UDP-N-AcMur_synth"/>
</dbReference>
<evidence type="ECO:0000313" key="16">
    <source>
        <dbReference type="Proteomes" id="UP000182680"/>
    </source>
</evidence>
<keyword evidence="5 10" id="KW-0067">ATP-binding</keyword>
<keyword evidence="2 10" id="KW-0436">Ligase</keyword>
<keyword evidence="1 10" id="KW-0963">Cytoplasm</keyword>
<comment type="subcellular location">
    <subcellularLocation>
        <location evidence="10 11">Cytoplasm</location>
    </subcellularLocation>
</comment>
<evidence type="ECO:0000256" key="3">
    <source>
        <dbReference type="ARBA" id="ARBA00022618"/>
    </source>
</evidence>
<keyword evidence="7 10" id="KW-0573">Peptidoglycan synthesis</keyword>
<dbReference type="EMBL" id="FPIW01000005">
    <property type="protein sequence ID" value="SFW23885.1"/>
    <property type="molecule type" value="Genomic_DNA"/>
</dbReference>
<feature type="domain" description="Mur ligase central" evidence="14">
    <location>
        <begin position="108"/>
        <end position="303"/>
    </location>
</feature>
<evidence type="ECO:0000259" key="13">
    <source>
        <dbReference type="Pfam" id="PF02875"/>
    </source>
</evidence>
<name>A0AA94HR14_DESDE</name>
<evidence type="ECO:0000259" key="14">
    <source>
        <dbReference type="Pfam" id="PF08245"/>
    </source>
</evidence>
<keyword evidence="6 10" id="KW-0133">Cell shape</keyword>
<dbReference type="Gene3D" id="3.40.1390.10">
    <property type="entry name" value="MurE/MurF, N-terminal domain"/>
    <property type="match status" value="1"/>
</dbReference>
<evidence type="ECO:0000256" key="11">
    <source>
        <dbReference type="RuleBase" id="RU004136"/>
    </source>
</evidence>
<dbReference type="SUPFAM" id="SSF53244">
    <property type="entry name" value="MurD-like peptide ligases, peptide-binding domain"/>
    <property type="match status" value="1"/>
</dbReference>
<evidence type="ECO:0000256" key="10">
    <source>
        <dbReference type="HAMAP-Rule" id="MF_02019"/>
    </source>
</evidence>
<evidence type="ECO:0000256" key="9">
    <source>
        <dbReference type="ARBA" id="ARBA00023316"/>
    </source>
</evidence>
<dbReference type="Pfam" id="PF08245">
    <property type="entry name" value="Mur_ligase_M"/>
    <property type="match status" value="1"/>
</dbReference>
<dbReference type="NCBIfam" id="TIGR01143">
    <property type="entry name" value="murF"/>
    <property type="match status" value="1"/>
</dbReference>
<dbReference type="AlphaFoldDB" id="A0AA94HR14"/>
<evidence type="ECO:0000256" key="5">
    <source>
        <dbReference type="ARBA" id="ARBA00022840"/>
    </source>
</evidence>
<dbReference type="InterPro" id="IPR051046">
    <property type="entry name" value="MurCDEF_CellWall_CoF430Synth"/>
</dbReference>
<dbReference type="Gene3D" id="3.40.1190.10">
    <property type="entry name" value="Mur-like, catalytic domain"/>
    <property type="match status" value="1"/>
</dbReference>
<dbReference type="Pfam" id="PF02875">
    <property type="entry name" value="Mur_ligase_C"/>
    <property type="match status" value="1"/>
</dbReference>
<dbReference type="RefSeq" id="WP_072311301.1">
    <property type="nucleotide sequence ID" value="NZ_FPIW01000005.1"/>
</dbReference>
<feature type="binding site" evidence="10">
    <location>
        <begin position="110"/>
        <end position="116"/>
    </location>
    <ligand>
        <name>ATP</name>
        <dbReference type="ChEBI" id="CHEBI:30616"/>
    </ligand>
</feature>
<dbReference type="InterPro" id="IPR013221">
    <property type="entry name" value="Mur_ligase_cen"/>
</dbReference>
<dbReference type="Pfam" id="PF01225">
    <property type="entry name" value="Mur_ligase"/>
    <property type="match status" value="1"/>
</dbReference>
<accession>A0AA94HR14</accession>
<dbReference type="InterPro" id="IPR036615">
    <property type="entry name" value="Mur_ligase_C_dom_sf"/>
</dbReference>
<evidence type="ECO:0000256" key="4">
    <source>
        <dbReference type="ARBA" id="ARBA00022741"/>
    </source>
</evidence>
<dbReference type="InterPro" id="IPR035911">
    <property type="entry name" value="MurE/MurF_N"/>
</dbReference>
<evidence type="ECO:0000256" key="2">
    <source>
        <dbReference type="ARBA" id="ARBA00022598"/>
    </source>
</evidence>
<dbReference type="EC" id="6.3.2.10" evidence="10 11"/>
<comment type="pathway">
    <text evidence="10 11">Cell wall biogenesis; peptidoglycan biosynthesis.</text>
</comment>
<dbReference type="SUPFAM" id="SSF63418">
    <property type="entry name" value="MurE/MurF N-terminal domain"/>
    <property type="match status" value="1"/>
</dbReference>
<dbReference type="GO" id="GO:0047480">
    <property type="term" value="F:UDP-N-acetylmuramoyl-tripeptide-D-alanyl-D-alanine ligase activity"/>
    <property type="evidence" value="ECO:0007669"/>
    <property type="project" value="UniProtKB-UniRule"/>
</dbReference>
<dbReference type="Gene3D" id="3.90.190.20">
    <property type="entry name" value="Mur ligase, C-terminal domain"/>
    <property type="match status" value="1"/>
</dbReference>
<reference evidence="16" key="1">
    <citation type="submission" date="2016-11" db="EMBL/GenBank/DDBJ databases">
        <authorList>
            <person name="Jaros S."/>
            <person name="Januszkiewicz K."/>
            <person name="Wedrychowicz H."/>
        </authorList>
    </citation>
    <scope>NUCLEOTIDE SEQUENCE [LARGE SCALE GENOMIC DNA]</scope>
    <source>
        <strain evidence="16">DSM 7057</strain>
    </source>
</reference>
<dbReference type="GO" id="GO:0005524">
    <property type="term" value="F:ATP binding"/>
    <property type="evidence" value="ECO:0007669"/>
    <property type="project" value="UniProtKB-UniRule"/>
</dbReference>
<keyword evidence="4 10" id="KW-0547">Nucleotide-binding</keyword>
<comment type="function">
    <text evidence="10 11">Involved in cell wall formation. Catalyzes the final step in the synthesis of UDP-N-acetylmuramoyl-pentapeptide, the precursor of murein.</text>
</comment>
<dbReference type="PANTHER" id="PTHR43024">
    <property type="entry name" value="UDP-N-ACETYLMURAMOYL-TRIPEPTIDE--D-ALANYL-D-ALANINE LIGASE"/>
    <property type="match status" value="1"/>
</dbReference>
<dbReference type="Proteomes" id="UP000182680">
    <property type="component" value="Unassembled WGS sequence"/>
</dbReference>
<dbReference type="HAMAP" id="MF_02019">
    <property type="entry name" value="MurF"/>
    <property type="match status" value="1"/>
</dbReference>
<organism evidence="15 16">
    <name type="scientific">Desulfovibrio desulfuricans</name>
    <dbReference type="NCBI Taxonomy" id="876"/>
    <lineage>
        <taxon>Bacteria</taxon>
        <taxon>Pseudomonadati</taxon>
        <taxon>Thermodesulfobacteriota</taxon>
        <taxon>Desulfovibrionia</taxon>
        <taxon>Desulfovibrionales</taxon>
        <taxon>Desulfovibrionaceae</taxon>
        <taxon>Desulfovibrio</taxon>
    </lineage>
</organism>
<keyword evidence="8 10" id="KW-0131">Cell cycle</keyword>
<dbReference type="PANTHER" id="PTHR43024:SF1">
    <property type="entry name" value="UDP-N-ACETYLMURAMOYL-TRIPEPTIDE--D-ALANYL-D-ALANINE LIGASE"/>
    <property type="match status" value="1"/>
</dbReference>
<sequence>MRITINEAAVCLGLPGTLPDAENTVLTSVVTDSRDAGPGALFVCVPGSRVDGHDFAAAAVRQGAAAVLAAGPLPGINVPVLVVPDTVKALGQLAGLWRDRTKARVVAVTGTAGKTTLKEVLAQVLSLGGKTARNAMNHNNQIGMPRAVLGTDGDEKFWIMEAGISQQGDMDDLGSVLRPDIAVVLNAGTGHTEGLGEKGVAWHKARLLKYLAKGGKGLVCADYPDLVREARTTETDICFFSGSGRDAEFRAVYAGAAPQGAAVTPSDAYGLYRLWVGGREFDVTAPFRGAYGAENVAAVAAVAHMLGLDLQAIRQGLAQARMPAQRFNQVQAGSWLLIDDTYNANPLSMGRMLDAAAERAAGRPFVAVLGAMLELGSQAAMEHEALGRRLAGLNPSAIVWKGLHAEDVRKGLTLAGYAGPWQVVTDAGEFMKTWQTLQDYGLENKAAKSGGVVLFKGSRSNRLETLVAALSS</sequence>
<evidence type="ECO:0000313" key="15">
    <source>
        <dbReference type="EMBL" id="SFW23885.1"/>
    </source>
</evidence>
<proteinExistence type="inferred from homology"/>
<keyword evidence="3 10" id="KW-0132">Cell division</keyword>
<feature type="domain" description="Mur ligase C-terminal" evidence="13">
    <location>
        <begin position="326"/>
        <end position="459"/>
    </location>
</feature>
<feature type="domain" description="Mur ligase N-terminal catalytic" evidence="12">
    <location>
        <begin position="27"/>
        <end position="95"/>
    </location>
</feature>
<dbReference type="GO" id="GO:0071555">
    <property type="term" value="P:cell wall organization"/>
    <property type="evidence" value="ECO:0007669"/>
    <property type="project" value="UniProtKB-KW"/>
</dbReference>
<evidence type="ECO:0000256" key="7">
    <source>
        <dbReference type="ARBA" id="ARBA00022984"/>
    </source>
</evidence>
<evidence type="ECO:0000256" key="8">
    <source>
        <dbReference type="ARBA" id="ARBA00023306"/>
    </source>
</evidence>
<dbReference type="InterPro" id="IPR004101">
    <property type="entry name" value="Mur_ligase_C"/>
</dbReference>
<gene>
    <name evidence="10" type="primary">murF</name>
    <name evidence="15" type="ORF">SAMN02910291_00520</name>
</gene>
<dbReference type="GO" id="GO:0008360">
    <property type="term" value="P:regulation of cell shape"/>
    <property type="evidence" value="ECO:0007669"/>
    <property type="project" value="UniProtKB-KW"/>
</dbReference>
<dbReference type="InterPro" id="IPR036565">
    <property type="entry name" value="Mur-like_cat_sf"/>
</dbReference>